<organism evidence="2 3">
    <name type="scientific">Streptomyces sviceus (strain ATCC 29083 / DSM 924 / JCM 4929 / NBRC 13980 / NCIMB 11184 / NRRL 5439 / UC 5370)</name>
    <dbReference type="NCBI Taxonomy" id="463191"/>
    <lineage>
        <taxon>Bacteria</taxon>
        <taxon>Bacillati</taxon>
        <taxon>Actinomycetota</taxon>
        <taxon>Actinomycetes</taxon>
        <taxon>Kitasatosporales</taxon>
        <taxon>Streptomycetaceae</taxon>
        <taxon>Streptomyces</taxon>
    </lineage>
</organism>
<evidence type="ECO:0000256" key="1">
    <source>
        <dbReference type="SAM" id="MobiDB-lite"/>
    </source>
</evidence>
<feature type="compositionally biased region" description="Basic and acidic residues" evidence="1">
    <location>
        <begin position="1"/>
        <end position="11"/>
    </location>
</feature>
<name>B5HUK5_STRX2</name>
<feature type="compositionally biased region" description="Polar residues" evidence="1">
    <location>
        <begin position="200"/>
        <end position="210"/>
    </location>
</feature>
<dbReference type="AlphaFoldDB" id="B5HUK5"/>
<feature type="region of interest" description="Disordered" evidence="1">
    <location>
        <begin position="351"/>
        <end position="370"/>
    </location>
</feature>
<feature type="region of interest" description="Disordered" evidence="1">
    <location>
        <begin position="200"/>
        <end position="232"/>
    </location>
</feature>
<reference evidence="2" key="1">
    <citation type="submission" date="2009-10" db="EMBL/GenBank/DDBJ databases">
        <title>The genome sequence of Streptomyces sviceus strain ATCC 29083.</title>
        <authorList>
            <consortium name="The Broad Institute Genome Sequencing Platform"/>
            <consortium name="Broad Institute Microbial Sequencing Center"/>
            <person name="Fischbach M."/>
            <person name="Godfrey P."/>
            <person name="Ward D."/>
            <person name="Young S."/>
            <person name="Zeng Q."/>
            <person name="Koehrsen M."/>
            <person name="Alvarado L."/>
            <person name="Berlin A.M."/>
            <person name="Bochicchio J."/>
            <person name="Borenstein D."/>
            <person name="Chapman S.B."/>
            <person name="Chen Z."/>
            <person name="Engels R."/>
            <person name="Freedman E."/>
            <person name="Gellesch M."/>
            <person name="Goldberg J."/>
            <person name="Griggs A."/>
            <person name="Gujja S."/>
            <person name="Heilman E.R."/>
            <person name="Heiman D.I."/>
            <person name="Hepburn T.A."/>
            <person name="Howarth C."/>
            <person name="Jen D."/>
            <person name="Larson L."/>
            <person name="Lewis B."/>
            <person name="Mehta T."/>
            <person name="Park D."/>
            <person name="Pearson M."/>
            <person name="Richards J."/>
            <person name="Roberts A."/>
            <person name="Saif S."/>
            <person name="Shea T.D."/>
            <person name="Shenoy N."/>
            <person name="Sisk P."/>
            <person name="Stolte C."/>
            <person name="Sykes S.N."/>
            <person name="Thomson T."/>
            <person name="Walk T."/>
            <person name="White J."/>
            <person name="Yandava C."/>
            <person name="Straight P."/>
            <person name="Clardy J."/>
            <person name="Hung D."/>
            <person name="Kolter R."/>
            <person name="Mekalanos J."/>
            <person name="Walker S."/>
            <person name="Walsh C.T."/>
            <person name="Wieland-Brown L.C."/>
            <person name="Haas B."/>
            <person name="Nusbaum C."/>
            <person name="Birren B."/>
        </authorList>
    </citation>
    <scope>NUCLEOTIDE SEQUENCE [LARGE SCALE GENOMIC DNA]</scope>
    <source>
        <strain evidence="2">ATCC 29083</strain>
    </source>
</reference>
<dbReference type="Proteomes" id="UP000002785">
    <property type="component" value="Chromosome"/>
</dbReference>
<dbReference type="EMBL" id="CM000951">
    <property type="protein sequence ID" value="EDY56510.1"/>
    <property type="molecule type" value="Genomic_DNA"/>
</dbReference>
<feature type="region of interest" description="Disordered" evidence="1">
    <location>
        <begin position="1"/>
        <end position="50"/>
    </location>
</feature>
<dbReference type="HOGENOM" id="CLU_715565_0_0_11"/>
<feature type="compositionally biased region" description="Low complexity" evidence="1">
    <location>
        <begin position="215"/>
        <end position="232"/>
    </location>
</feature>
<evidence type="ECO:0000313" key="3">
    <source>
        <dbReference type="Proteomes" id="UP000002785"/>
    </source>
</evidence>
<protein>
    <submittedName>
        <fullName evidence="2">Uncharacterized protein</fullName>
    </submittedName>
</protein>
<proteinExistence type="predicted"/>
<evidence type="ECO:0000313" key="2">
    <source>
        <dbReference type="EMBL" id="EDY56510.1"/>
    </source>
</evidence>
<dbReference type="eggNOG" id="COG3209">
    <property type="taxonomic scope" value="Bacteria"/>
</dbReference>
<feature type="compositionally biased region" description="Low complexity" evidence="1">
    <location>
        <begin position="25"/>
        <end position="41"/>
    </location>
</feature>
<keyword evidence="3" id="KW-1185">Reference proteome</keyword>
<feature type="compositionally biased region" description="Basic residues" evidence="1">
    <location>
        <begin position="357"/>
        <end position="370"/>
    </location>
</feature>
<gene>
    <name evidence="2" type="ORF">SSEG_03090</name>
</gene>
<accession>B5HUK5</accession>
<sequence length="386" mass="41626">MIAGAPDRDGRPGPWHRIRTPSGHGANIGRSSRRASSARPTGGAGHWTTDGLRWSVRTAPVSHQYSKDGAWHYNHDPMTPAKERIRPIWRGFGKLTHRSGDSDTKQLKTVTVYLRSMNGDQLLGAAGETPDANARKSVEVSGIKAGKITDAEQYAGLVRESVTYDGASEVTGTINDPSLKRTATQHKAVRGKEAYHVRTTTPTHAGTSPAASLHATVRAPSPPRTTTTPWRPPSRTLLIAESLVAPTLDPGCKWTAGEWRSYYDGVMVTVLGGLAVDHTVPLVGAGGLGCVILDCAVAAGPCQRPGCGALPHSGDRAHQSLERRSGTSRVAFAACGRPLHLRHRLGCHQAPLESDPRRHRTRRRGPPCRRMRRLGDGWEVAYEPAP</sequence>